<dbReference type="CDD" id="cd02440">
    <property type="entry name" value="AdoMet_MTases"/>
    <property type="match status" value="1"/>
</dbReference>
<gene>
    <name evidence="4" type="ORF">PBRA_002482</name>
</gene>
<name>A0A0G4J3Z6_PLABS</name>
<evidence type="ECO:0000256" key="2">
    <source>
        <dbReference type="ARBA" id="ARBA00022679"/>
    </source>
</evidence>
<dbReference type="EMBL" id="CDSF01000122">
    <property type="protein sequence ID" value="CEP02217.1"/>
    <property type="molecule type" value="Genomic_DNA"/>
</dbReference>
<dbReference type="Proteomes" id="UP000039324">
    <property type="component" value="Unassembled WGS sequence"/>
</dbReference>
<dbReference type="Pfam" id="PF05971">
    <property type="entry name" value="Methyltransf_10"/>
    <property type="match status" value="1"/>
</dbReference>
<proteinExistence type="predicted"/>
<feature type="region of interest" description="Disordered" evidence="3">
    <location>
        <begin position="1"/>
        <end position="26"/>
    </location>
</feature>
<dbReference type="PANTHER" id="PTHR13393">
    <property type="entry name" value="SAM-DEPENDENT METHYLTRANSFERASE"/>
    <property type="match status" value="1"/>
</dbReference>
<evidence type="ECO:0000313" key="5">
    <source>
        <dbReference type="Proteomes" id="UP000039324"/>
    </source>
</evidence>
<dbReference type="InterPro" id="IPR029063">
    <property type="entry name" value="SAM-dependent_MTases_sf"/>
</dbReference>
<dbReference type="PANTHER" id="PTHR13393:SF0">
    <property type="entry name" value="RNA N6-ADENOSINE-METHYLTRANSFERASE METTL16"/>
    <property type="match status" value="1"/>
</dbReference>
<dbReference type="OrthoDB" id="514248at2759"/>
<keyword evidence="5" id="KW-1185">Reference proteome</keyword>
<evidence type="ECO:0000256" key="1">
    <source>
        <dbReference type="ARBA" id="ARBA00022603"/>
    </source>
</evidence>
<evidence type="ECO:0000256" key="3">
    <source>
        <dbReference type="SAM" id="MobiDB-lite"/>
    </source>
</evidence>
<keyword evidence="2" id="KW-0808">Transferase</keyword>
<sequence>MGKRRKPSSDASAERHHPRSPYYSSPPDFERLAELYEEFRPFVRPTGSGYVTIDWNDPQALLAVTRVLLRHDFGLQFSLPEHHLCPPVPQRLNYICWIEELLSFLQLPSGEEIWGIDIGTGASAIFPLLGQSKGWKFLATEIDPESVESARKNISDNRLEGRIEVVQSPSARDVLVGVIPERTKYHFTVCNPPFFDDLQQTGLNAKRVCRATPSELVCPGGEVEFVAQIVRESVVLRDRISWFTTMIGKKSSLIELQRLIRDVNPVCVRTTTFTQGKQARWGLAWTFTPDLHVDQMSSTPSDQNLSAFAVPLGLASIVDPISVFISQRCWGMTVKSPILLLVYRSQDPEQRSAPSDFRIDLLPVSENVTRVKVSPRDNQRPDTVASFLAELKDHLPRPTPR</sequence>
<dbReference type="Gene3D" id="3.40.50.150">
    <property type="entry name" value="Vaccinia Virus protein VP39"/>
    <property type="match status" value="1"/>
</dbReference>
<dbReference type="GO" id="GO:0005634">
    <property type="term" value="C:nucleus"/>
    <property type="evidence" value="ECO:0007669"/>
    <property type="project" value="TreeGrafter"/>
</dbReference>
<dbReference type="GO" id="GO:0070475">
    <property type="term" value="P:rRNA base methylation"/>
    <property type="evidence" value="ECO:0007669"/>
    <property type="project" value="TreeGrafter"/>
</dbReference>
<dbReference type="GO" id="GO:0008168">
    <property type="term" value="F:methyltransferase activity"/>
    <property type="evidence" value="ECO:0007669"/>
    <property type="project" value="UniProtKB-KW"/>
</dbReference>
<dbReference type="InterPro" id="IPR010286">
    <property type="entry name" value="METTL16/RlmF"/>
</dbReference>
<protein>
    <recommendedName>
        <fullName evidence="6">U6 small nuclear RNA (adenine-(43)-N(6))-methyltransferase</fullName>
    </recommendedName>
</protein>
<evidence type="ECO:0008006" key="6">
    <source>
        <dbReference type="Google" id="ProtNLM"/>
    </source>
</evidence>
<dbReference type="AlphaFoldDB" id="A0A0G4J3Z6"/>
<accession>A0A0G4J3Z6</accession>
<evidence type="ECO:0000313" key="4">
    <source>
        <dbReference type="EMBL" id="CEP02217.1"/>
    </source>
</evidence>
<organism evidence="4 5">
    <name type="scientific">Plasmodiophora brassicae</name>
    <name type="common">Clubroot disease agent</name>
    <dbReference type="NCBI Taxonomy" id="37360"/>
    <lineage>
        <taxon>Eukaryota</taxon>
        <taxon>Sar</taxon>
        <taxon>Rhizaria</taxon>
        <taxon>Endomyxa</taxon>
        <taxon>Phytomyxea</taxon>
        <taxon>Plasmodiophorida</taxon>
        <taxon>Plasmodiophoridae</taxon>
        <taxon>Plasmodiophora</taxon>
    </lineage>
</organism>
<reference evidence="4 5" key="1">
    <citation type="submission" date="2015-02" db="EMBL/GenBank/DDBJ databases">
        <authorList>
            <person name="Chooi Y.-H."/>
        </authorList>
    </citation>
    <scope>NUCLEOTIDE SEQUENCE [LARGE SCALE GENOMIC DNA]</scope>
    <source>
        <strain evidence="4">E3</strain>
    </source>
</reference>
<keyword evidence="1" id="KW-0489">Methyltransferase</keyword>
<dbReference type="SUPFAM" id="SSF53335">
    <property type="entry name" value="S-adenosyl-L-methionine-dependent methyltransferases"/>
    <property type="match status" value="1"/>
</dbReference>